<evidence type="ECO:0000256" key="4">
    <source>
        <dbReference type="ARBA" id="ARBA00022692"/>
    </source>
</evidence>
<reference evidence="13" key="2">
    <citation type="submission" date="2020-09" db="EMBL/GenBank/DDBJ databases">
        <authorList>
            <person name="Sun Q."/>
            <person name="Kim S."/>
        </authorList>
    </citation>
    <scope>NUCLEOTIDE SEQUENCE</scope>
    <source>
        <strain evidence="13">KCTC 12711</strain>
    </source>
</reference>
<keyword evidence="7 11" id="KW-0472">Membrane</keyword>
<dbReference type="GO" id="GO:0005886">
    <property type="term" value="C:plasma membrane"/>
    <property type="evidence" value="ECO:0007669"/>
    <property type="project" value="UniProtKB-SubCell"/>
</dbReference>
<dbReference type="PANTHER" id="PTHR11403">
    <property type="entry name" value="CYTOCHROME C OXIDASE SUBUNIT III"/>
    <property type="match status" value="1"/>
</dbReference>
<dbReference type="InterPro" id="IPR035973">
    <property type="entry name" value="Cyt_c_oxidase_su3-like_sf"/>
</dbReference>
<dbReference type="InterPro" id="IPR000298">
    <property type="entry name" value="Cyt_c_oxidase-like_su3"/>
</dbReference>
<dbReference type="Proteomes" id="UP000614811">
    <property type="component" value="Unassembled WGS sequence"/>
</dbReference>
<keyword evidence="5" id="KW-1278">Translocase</keyword>
<comment type="similarity">
    <text evidence="2 10">Belongs to the cytochrome c oxidase subunit 3 family.</text>
</comment>
<dbReference type="SUPFAM" id="SSF81452">
    <property type="entry name" value="Cytochrome c oxidase subunit III-like"/>
    <property type="match status" value="1"/>
</dbReference>
<keyword evidence="14" id="KW-1185">Reference proteome</keyword>
<dbReference type="RefSeq" id="WP_189399424.1">
    <property type="nucleotide sequence ID" value="NZ_BMXA01000002.1"/>
</dbReference>
<evidence type="ECO:0000259" key="12">
    <source>
        <dbReference type="PROSITE" id="PS50253"/>
    </source>
</evidence>
<dbReference type="Pfam" id="PF00510">
    <property type="entry name" value="COX3"/>
    <property type="match status" value="2"/>
</dbReference>
<feature type="transmembrane region" description="Helical" evidence="11">
    <location>
        <begin position="41"/>
        <end position="61"/>
    </location>
</feature>
<dbReference type="InterPro" id="IPR013833">
    <property type="entry name" value="Cyt_c_oxidase_su3_a-hlx"/>
</dbReference>
<dbReference type="GO" id="GO:0004129">
    <property type="term" value="F:cytochrome-c oxidase activity"/>
    <property type="evidence" value="ECO:0007669"/>
    <property type="project" value="UniProtKB-EC"/>
</dbReference>
<dbReference type="InterPro" id="IPR024791">
    <property type="entry name" value="Cyt_c/ubiquinol_Oxase_su3"/>
</dbReference>
<dbReference type="PANTHER" id="PTHR11403:SF7">
    <property type="entry name" value="CYTOCHROME C OXIDASE SUBUNIT 3"/>
    <property type="match status" value="1"/>
</dbReference>
<evidence type="ECO:0000256" key="8">
    <source>
        <dbReference type="ARBA" id="ARBA00031400"/>
    </source>
</evidence>
<comment type="caution">
    <text evidence="13">The sequence shown here is derived from an EMBL/GenBank/DDBJ whole genome shotgun (WGS) entry which is preliminary data.</text>
</comment>
<reference evidence="13" key="1">
    <citation type="journal article" date="2014" name="Int. J. Syst. Evol. Microbiol.">
        <title>Complete genome sequence of Corynebacterium casei LMG S-19264T (=DSM 44701T), isolated from a smear-ripened cheese.</title>
        <authorList>
            <consortium name="US DOE Joint Genome Institute (JGI-PGF)"/>
            <person name="Walter F."/>
            <person name="Albersmeier A."/>
            <person name="Kalinowski J."/>
            <person name="Ruckert C."/>
        </authorList>
    </citation>
    <scope>NUCLEOTIDE SEQUENCE</scope>
    <source>
        <strain evidence="13">KCTC 12711</strain>
    </source>
</reference>
<evidence type="ECO:0000313" key="13">
    <source>
        <dbReference type="EMBL" id="GHA06159.1"/>
    </source>
</evidence>
<name>A0A918VL24_9GAMM</name>
<feature type="transmembrane region" description="Helical" evidence="11">
    <location>
        <begin position="16"/>
        <end position="35"/>
    </location>
</feature>
<proteinExistence type="inferred from homology"/>
<dbReference type="AlphaFoldDB" id="A0A918VL24"/>
<feature type="transmembrane region" description="Helical" evidence="11">
    <location>
        <begin position="229"/>
        <end position="256"/>
    </location>
</feature>
<dbReference type="InterPro" id="IPR033945">
    <property type="entry name" value="Cyt_c_oxase_su3_dom"/>
</dbReference>
<accession>A0A918VL24</accession>
<dbReference type="GO" id="GO:0019646">
    <property type="term" value="P:aerobic electron transport chain"/>
    <property type="evidence" value="ECO:0007669"/>
    <property type="project" value="InterPro"/>
</dbReference>
<feature type="transmembrane region" description="Helical" evidence="11">
    <location>
        <begin position="82"/>
        <end position="104"/>
    </location>
</feature>
<evidence type="ECO:0000256" key="1">
    <source>
        <dbReference type="ARBA" id="ARBA00004141"/>
    </source>
</evidence>
<feature type="transmembrane region" description="Helical" evidence="11">
    <location>
        <begin position="192"/>
        <end position="209"/>
    </location>
</feature>
<dbReference type="FunFam" id="1.20.120.80:FF:000003">
    <property type="entry name" value="Cytochrome c oxidase subunit 3"/>
    <property type="match status" value="1"/>
</dbReference>
<evidence type="ECO:0000256" key="6">
    <source>
        <dbReference type="ARBA" id="ARBA00022989"/>
    </source>
</evidence>
<feature type="domain" description="Heme-copper oxidase subunit III family profile" evidence="12">
    <location>
        <begin position="5"/>
        <end position="296"/>
    </location>
</feature>
<keyword evidence="4 10" id="KW-0812">Transmembrane</keyword>
<dbReference type="PROSITE" id="PS50253">
    <property type="entry name" value="COX3"/>
    <property type="match status" value="1"/>
</dbReference>
<feature type="transmembrane region" description="Helical" evidence="11">
    <location>
        <begin position="277"/>
        <end position="295"/>
    </location>
</feature>
<evidence type="ECO:0000313" key="14">
    <source>
        <dbReference type="Proteomes" id="UP000614811"/>
    </source>
</evidence>
<dbReference type="EC" id="7.1.1.9" evidence="3"/>
<evidence type="ECO:0000256" key="11">
    <source>
        <dbReference type="SAM" id="Phobius"/>
    </source>
</evidence>
<dbReference type="CDD" id="cd01665">
    <property type="entry name" value="Cyt_c_Oxidase_III"/>
    <property type="match status" value="1"/>
</dbReference>
<organism evidence="13 14">
    <name type="scientific">Arenicella chitinivorans</name>
    <dbReference type="NCBI Taxonomy" id="1329800"/>
    <lineage>
        <taxon>Bacteria</taxon>
        <taxon>Pseudomonadati</taxon>
        <taxon>Pseudomonadota</taxon>
        <taxon>Gammaproteobacteria</taxon>
        <taxon>Arenicellales</taxon>
        <taxon>Arenicellaceae</taxon>
        <taxon>Arenicella</taxon>
    </lineage>
</organism>
<protein>
    <recommendedName>
        <fullName evidence="3">cytochrome-c oxidase</fullName>
        <ecNumber evidence="3">7.1.1.9</ecNumber>
    </recommendedName>
    <alternativeName>
        <fullName evidence="8">Cytochrome aa3 subunit 3</fullName>
    </alternativeName>
    <alternativeName>
        <fullName evidence="9">Cytochrome c oxidase polypeptide III</fullName>
    </alternativeName>
</protein>
<dbReference type="Gene3D" id="1.10.287.70">
    <property type="match status" value="1"/>
</dbReference>
<keyword evidence="6 11" id="KW-1133">Transmembrane helix</keyword>
<sequence length="296" mass="33046">MSSHSQDHYFVPDSSAYPFVSSIALFFIAMGAASMLNGYAFGPKMMTVGLIGIASLMFIWFRKVIIESPAYNMDVDKSFRMGMTWFIFSEVMFFAAFFGALYYLRHLAIPWLAETELLWPGFEASWPSTGPQGAALLTDGSAPSADAISEGTQYAIIDPWHLPLLNTVLLLASSVTLTIAHHAIRENKRGSLIFWLAATVALGAVFLFFQAEEYIEAYQHLGLTMGTGVYGSTFFLLTGFHGFHVCLGAFILLVVLIRCIKGHFTAERHFAFEAGAWYWHFVDTVWVGLFIFVYIL</sequence>
<evidence type="ECO:0000256" key="9">
    <source>
        <dbReference type="ARBA" id="ARBA00031625"/>
    </source>
</evidence>
<comment type="subcellular location">
    <subcellularLocation>
        <location evidence="10">Cell membrane</location>
        <topology evidence="10">Multi-pass membrane protein</topology>
    </subcellularLocation>
    <subcellularLocation>
        <location evidence="1">Membrane</location>
        <topology evidence="1">Multi-pass membrane protein</topology>
    </subcellularLocation>
</comment>
<evidence type="ECO:0000256" key="5">
    <source>
        <dbReference type="ARBA" id="ARBA00022967"/>
    </source>
</evidence>
<evidence type="ECO:0000256" key="10">
    <source>
        <dbReference type="RuleBase" id="RU003376"/>
    </source>
</evidence>
<dbReference type="EMBL" id="BMXA01000002">
    <property type="protein sequence ID" value="GHA06159.1"/>
    <property type="molecule type" value="Genomic_DNA"/>
</dbReference>
<dbReference type="Gene3D" id="1.20.120.80">
    <property type="entry name" value="Cytochrome c oxidase, subunit III, four-helix bundle"/>
    <property type="match status" value="1"/>
</dbReference>
<gene>
    <name evidence="13" type="primary">cox3</name>
    <name evidence="13" type="ORF">GCM10008090_14750</name>
</gene>
<evidence type="ECO:0000256" key="2">
    <source>
        <dbReference type="ARBA" id="ARBA00010581"/>
    </source>
</evidence>
<evidence type="ECO:0000256" key="3">
    <source>
        <dbReference type="ARBA" id="ARBA00012949"/>
    </source>
</evidence>
<evidence type="ECO:0000256" key="7">
    <source>
        <dbReference type="ARBA" id="ARBA00023136"/>
    </source>
</evidence>